<proteinExistence type="predicted"/>
<comment type="caution">
    <text evidence="2">The sequence shown here is derived from an EMBL/GenBank/DDBJ whole genome shotgun (WGS) entry which is preliminary data.</text>
</comment>
<keyword evidence="3" id="KW-1185">Reference proteome</keyword>
<evidence type="ECO:0000313" key="2">
    <source>
        <dbReference type="EMBL" id="KAK4318671.1"/>
    </source>
</evidence>
<gene>
    <name evidence="2" type="ORF">Pmani_010339</name>
</gene>
<reference evidence="2" key="1">
    <citation type="submission" date="2023-11" db="EMBL/GenBank/DDBJ databases">
        <title>Genome assemblies of two species of porcelain crab, Petrolisthes cinctipes and Petrolisthes manimaculis (Anomura: Porcellanidae).</title>
        <authorList>
            <person name="Angst P."/>
        </authorList>
    </citation>
    <scope>NUCLEOTIDE SEQUENCE</scope>
    <source>
        <strain evidence="2">PB745_02</strain>
        <tissue evidence="2">Gill</tissue>
    </source>
</reference>
<dbReference type="Proteomes" id="UP001292094">
    <property type="component" value="Unassembled WGS sequence"/>
</dbReference>
<name>A0AAE1Q2Y3_9EUCA</name>
<dbReference type="EMBL" id="JAWZYT010000809">
    <property type="protein sequence ID" value="KAK4318671.1"/>
    <property type="molecule type" value="Genomic_DNA"/>
</dbReference>
<evidence type="ECO:0000256" key="1">
    <source>
        <dbReference type="SAM" id="MobiDB-lite"/>
    </source>
</evidence>
<evidence type="ECO:0000313" key="3">
    <source>
        <dbReference type="Proteomes" id="UP001292094"/>
    </source>
</evidence>
<accession>A0AAE1Q2Y3</accession>
<feature type="compositionally biased region" description="Basic and acidic residues" evidence="1">
    <location>
        <begin position="11"/>
        <end position="34"/>
    </location>
</feature>
<feature type="compositionally biased region" description="Acidic residues" evidence="1">
    <location>
        <begin position="1"/>
        <end position="10"/>
    </location>
</feature>
<feature type="non-terminal residue" evidence="2">
    <location>
        <position position="1"/>
    </location>
</feature>
<dbReference type="AlphaFoldDB" id="A0AAE1Q2Y3"/>
<protein>
    <submittedName>
        <fullName evidence="2">Uncharacterized protein</fullName>
    </submittedName>
</protein>
<organism evidence="2 3">
    <name type="scientific">Petrolisthes manimaculis</name>
    <dbReference type="NCBI Taxonomy" id="1843537"/>
    <lineage>
        <taxon>Eukaryota</taxon>
        <taxon>Metazoa</taxon>
        <taxon>Ecdysozoa</taxon>
        <taxon>Arthropoda</taxon>
        <taxon>Crustacea</taxon>
        <taxon>Multicrustacea</taxon>
        <taxon>Malacostraca</taxon>
        <taxon>Eumalacostraca</taxon>
        <taxon>Eucarida</taxon>
        <taxon>Decapoda</taxon>
        <taxon>Pleocyemata</taxon>
        <taxon>Anomura</taxon>
        <taxon>Galatheoidea</taxon>
        <taxon>Porcellanidae</taxon>
        <taxon>Petrolisthes</taxon>
    </lineage>
</organism>
<sequence>RGEEEELEQEENSKEGRESVRMREKGEKKKKERV</sequence>
<feature type="region of interest" description="Disordered" evidence="1">
    <location>
        <begin position="1"/>
        <end position="34"/>
    </location>
</feature>